<name>N0B5I9_9HYPH</name>
<dbReference type="Proteomes" id="UP000005952">
    <property type="component" value="Chromosome"/>
</dbReference>
<reference evidence="1 2" key="1">
    <citation type="journal article" date="2013" name="Genome Announc.">
        <title>Genome sequences for three denitrifying bacterial strains isolated from a uranium- and nitrate-contaminated subsurface environment.</title>
        <authorList>
            <person name="Venkatramanan R."/>
            <person name="Prakash O."/>
            <person name="Woyke T."/>
            <person name="Chain P."/>
            <person name="Goodwin L.A."/>
            <person name="Watson D."/>
            <person name="Brooks S."/>
            <person name="Kostka J.E."/>
            <person name="Green S.J."/>
        </authorList>
    </citation>
    <scope>NUCLEOTIDE SEQUENCE [LARGE SCALE GENOMIC DNA]</scope>
    <source>
        <strain evidence="1 2">1NES1</strain>
    </source>
</reference>
<sequence length="73" mass="7532">MTRIYAPFVILAQVSIANDARGSSAKLAEGAKTNKALRGKRLAGSADGCAESDAGSPNAHRCAHAFEDDALLC</sequence>
<keyword evidence="2" id="KW-1185">Reference proteome</keyword>
<protein>
    <submittedName>
        <fullName evidence="1">Uncharacterized protein</fullName>
    </submittedName>
</protein>
<evidence type="ECO:0000313" key="1">
    <source>
        <dbReference type="EMBL" id="AGK58288.1"/>
    </source>
</evidence>
<gene>
    <name evidence="1" type="ORF">HYPDE_33078</name>
</gene>
<evidence type="ECO:0000313" key="2">
    <source>
        <dbReference type="Proteomes" id="UP000005952"/>
    </source>
</evidence>
<proteinExistence type="predicted"/>
<dbReference type="HOGENOM" id="CLU_2699721_0_0_5"/>
<organism evidence="1 2">
    <name type="scientific">Hyphomicrobium denitrificans 1NES1</name>
    <dbReference type="NCBI Taxonomy" id="670307"/>
    <lineage>
        <taxon>Bacteria</taxon>
        <taxon>Pseudomonadati</taxon>
        <taxon>Pseudomonadota</taxon>
        <taxon>Alphaproteobacteria</taxon>
        <taxon>Hyphomicrobiales</taxon>
        <taxon>Hyphomicrobiaceae</taxon>
        <taxon>Hyphomicrobium</taxon>
    </lineage>
</organism>
<dbReference type="AlphaFoldDB" id="N0B5I9"/>
<dbReference type="KEGG" id="hdt:HYPDE_33078"/>
<dbReference type="EMBL" id="CP005587">
    <property type="protein sequence ID" value="AGK58288.1"/>
    <property type="molecule type" value="Genomic_DNA"/>
</dbReference>
<dbReference type="STRING" id="670307.HYPDE_33078"/>
<accession>N0B5I9</accession>